<feature type="domain" description="Aminoglycoside phosphotransferase" evidence="1">
    <location>
        <begin position="33"/>
        <end position="246"/>
    </location>
</feature>
<dbReference type="GO" id="GO:0016740">
    <property type="term" value="F:transferase activity"/>
    <property type="evidence" value="ECO:0007669"/>
    <property type="project" value="UniProtKB-KW"/>
</dbReference>
<dbReference type="EMBL" id="WUMU01000023">
    <property type="protein sequence ID" value="MXN20074.1"/>
    <property type="molecule type" value="Genomic_DNA"/>
</dbReference>
<keyword evidence="2" id="KW-0808">Transferase</keyword>
<dbReference type="Proteomes" id="UP000477911">
    <property type="component" value="Unassembled WGS sequence"/>
</dbReference>
<gene>
    <name evidence="2" type="ORF">GR170_19745</name>
</gene>
<dbReference type="AlphaFoldDB" id="A0A6L7G736"/>
<dbReference type="Gene3D" id="3.90.1200.10">
    <property type="match status" value="1"/>
</dbReference>
<dbReference type="PANTHER" id="PTHR21310:SF40">
    <property type="entry name" value="AMINOGLYCOSIDE PHOSPHOTRANSFERASE DOMAIN-CONTAINING PROTEIN-RELATED"/>
    <property type="match status" value="1"/>
</dbReference>
<dbReference type="Gene3D" id="3.30.200.20">
    <property type="entry name" value="Phosphorylase Kinase, domain 1"/>
    <property type="match status" value="1"/>
</dbReference>
<organism evidence="2 3">
    <name type="scientific">Pseudooceanicola albus</name>
    <dbReference type="NCBI Taxonomy" id="2692189"/>
    <lineage>
        <taxon>Bacteria</taxon>
        <taxon>Pseudomonadati</taxon>
        <taxon>Pseudomonadota</taxon>
        <taxon>Alphaproteobacteria</taxon>
        <taxon>Rhodobacterales</taxon>
        <taxon>Paracoccaceae</taxon>
        <taxon>Pseudooceanicola</taxon>
    </lineage>
</organism>
<evidence type="ECO:0000313" key="2">
    <source>
        <dbReference type="EMBL" id="MXN20074.1"/>
    </source>
</evidence>
<proteinExistence type="predicted"/>
<reference evidence="2 3" key="1">
    <citation type="submission" date="2019-12" db="EMBL/GenBank/DDBJ databases">
        <authorList>
            <person name="Li M."/>
        </authorList>
    </citation>
    <scope>NUCLEOTIDE SEQUENCE [LARGE SCALE GENOMIC DNA]</scope>
    <source>
        <strain evidence="2 3">GBMRC 2024</strain>
    </source>
</reference>
<dbReference type="InterPro" id="IPR002575">
    <property type="entry name" value="Aminoglycoside_PTrfase"/>
</dbReference>
<evidence type="ECO:0000313" key="3">
    <source>
        <dbReference type="Proteomes" id="UP000477911"/>
    </source>
</evidence>
<name>A0A6L7G736_9RHOB</name>
<dbReference type="InterPro" id="IPR051678">
    <property type="entry name" value="AGP_Transferase"/>
</dbReference>
<dbReference type="Pfam" id="PF01636">
    <property type="entry name" value="APH"/>
    <property type="match status" value="1"/>
</dbReference>
<dbReference type="RefSeq" id="WP_160896197.1">
    <property type="nucleotide sequence ID" value="NZ_WUMU01000023.1"/>
</dbReference>
<keyword evidence="3" id="KW-1185">Reference proteome</keyword>
<dbReference type="InterPro" id="IPR011009">
    <property type="entry name" value="Kinase-like_dom_sf"/>
</dbReference>
<dbReference type="PANTHER" id="PTHR21310">
    <property type="entry name" value="AMINOGLYCOSIDE PHOSPHOTRANSFERASE-RELATED-RELATED"/>
    <property type="match status" value="1"/>
</dbReference>
<comment type="caution">
    <text evidence="2">The sequence shown here is derived from an EMBL/GenBank/DDBJ whole genome shotgun (WGS) entry which is preliminary data.</text>
</comment>
<sequence>MDGSGAETEQGHERLAQTLRAALPGLGLPQDGWQPLSGGRSNRAWRVATPGGDLVVKLYRPAAASALFPNDARAEAAALRALADTGLAPRLAATQDTSEGSCILYHHLPGPSWAEADLPAPEAAGLLRRLHARPCPPGLRAAPNGSETLRQAIRAQLGHGPDSEALLARLPDDRIAEGPVCFLHGDPVPGNVILTPQGERLIDWQCPAVGDPCLDLALMLSPAMHWLYRGKALDPGTAARIAADYWAGHPDGAARYRRLIPFLQARIAAYCLWRARRGSAPDARAAALEIAALEAATGR</sequence>
<evidence type="ECO:0000259" key="1">
    <source>
        <dbReference type="Pfam" id="PF01636"/>
    </source>
</evidence>
<accession>A0A6L7G736</accession>
<dbReference type="SUPFAM" id="SSF56112">
    <property type="entry name" value="Protein kinase-like (PK-like)"/>
    <property type="match status" value="1"/>
</dbReference>
<protein>
    <submittedName>
        <fullName evidence="2">Phosphotransferase</fullName>
    </submittedName>
</protein>